<protein>
    <recommendedName>
        <fullName evidence="1">Alginate lyase 2 domain-containing protein</fullName>
    </recommendedName>
</protein>
<dbReference type="RefSeq" id="WP_210291897.1">
    <property type="nucleotide sequence ID" value="NZ_JACIEK010000016.1"/>
</dbReference>
<dbReference type="Proteomes" id="UP000542776">
    <property type="component" value="Unassembled WGS sequence"/>
</dbReference>
<proteinExistence type="predicted"/>
<organism evidence="2 3">
    <name type="scientific">Aureimonas pseudogalii</name>
    <dbReference type="NCBI Taxonomy" id="1744844"/>
    <lineage>
        <taxon>Bacteria</taxon>
        <taxon>Pseudomonadati</taxon>
        <taxon>Pseudomonadota</taxon>
        <taxon>Alphaproteobacteria</taxon>
        <taxon>Hyphomicrobiales</taxon>
        <taxon>Aurantimonadaceae</taxon>
        <taxon>Aureimonas</taxon>
    </lineage>
</organism>
<dbReference type="EMBL" id="JACIEK010000016">
    <property type="protein sequence ID" value="MBB4000243.1"/>
    <property type="molecule type" value="Genomic_DNA"/>
</dbReference>
<accession>A0A7W6MLX2</accession>
<dbReference type="SUPFAM" id="SSF49899">
    <property type="entry name" value="Concanavalin A-like lectins/glucanases"/>
    <property type="match status" value="1"/>
</dbReference>
<name>A0A7W6MLX2_9HYPH</name>
<gene>
    <name evidence="2" type="ORF">GGR04_004119</name>
</gene>
<dbReference type="Pfam" id="PF08787">
    <property type="entry name" value="Alginate_lyase2"/>
    <property type="match status" value="1"/>
</dbReference>
<keyword evidence="3" id="KW-1185">Reference proteome</keyword>
<dbReference type="InterPro" id="IPR014895">
    <property type="entry name" value="Alginate_lyase_2"/>
</dbReference>
<evidence type="ECO:0000313" key="2">
    <source>
        <dbReference type="EMBL" id="MBB4000243.1"/>
    </source>
</evidence>
<evidence type="ECO:0000313" key="3">
    <source>
        <dbReference type="Proteomes" id="UP000542776"/>
    </source>
</evidence>
<comment type="caution">
    <text evidence="2">The sequence shown here is derived from an EMBL/GenBank/DDBJ whole genome shotgun (WGS) entry which is preliminary data.</text>
</comment>
<dbReference type="AlphaFoldDB" id="A0A7W6MLX2"/>
<evidence type="ECO:0000259" key="1">
    <source>
        <dbReference type="Pfam" id="PF08787"/>
    </source>
</evidence>
<reference evidence="2 3" key="1">
    <citation type="submission" date="2020-08" db="EMBL/GenBank/DDBJ databases">
        <title>Genomic Encyclopedia of Type Strains, Phase IV (KMG-IV): sequencing the most valuable type-strain genomes for metagenomic binning, comparative biology and taxonomic classification.</title>
        <authorList>
            <person name="Goeker M."/>
        </authorList>
    </citation>
    <scope>NUCLEOTIDE SEQUENCE [LARGE SCALE GENOMIC DNA]</scope>
    <source>
        <strain evidence="2 3">DSM 102238</strain>
    </source>
</reference>
<dbReference type="InterPro" id="IPR013320">
    <property type="entry name" value="ConA-like_dom_sf"/>
</dbReference>
<feature type="domain" description="Alginate lyase 2" evidence="1">
    <location>
        <begin position="8"/>
        <end position="129"/>
    </location>
</feature>
<sequence>MTFNSDHFDLTNWKLTLPVDAGNGFGGTAVEVKKLVGYEGNHFYDAADGAMVFRADVAGATTSGSKYARSELREMQGSDRAAWTLAEGGTMTATLKVDAVPVRSDGSEGRVVIGQIHGEDEELVRLYWEMACPH</sequence>
<dbReference type="Gene3D" id="2.60.120.200">
    <property type="match status" value="1"/>
</dbReference>